<name>A0A2K9ME55_9RHOB</name>
<gene>
    <name evidence="2" type="ORF">CYR75_06215</name>
</gene>
<evidence type="ECO:0000313" key="3">
    <source>
        <dbReference type="Proteomes" id="UP000234882"/>
    </source>
</evidence>
<reference evidence="3" key="1">
    <citation type="submission" date="2017-12" db="EMBL/GenBank/DDBJ databases">
        <title>Genomic analysis of Paracoccus sp. CBA4604.</title>
        <authorList>
            <person name="Roh S.W."/>
            <person name="Kim J.Y."/>
            <person name="Kim J.S."/>
        </authorList>
    </citation>
    <scope>NUCLEOTIDE SEQUENCE [LARGE SCALE GENOMIC DNA]</scope>
    <source>
        <strain evidence="3">CBA4604</strain>
    </source>
</reference>
<feature type="region of interest" description="Disordered" evidence="1">
    <location>
        <begin position="87"/>
        <end position="112"/>
    </location>
</feature>
<dbReference type="Proteomes" id="UP000234882">
    <property type="component" value="Chromosome"/>
</dbReference>
<evidence type="ECO:0000313" key="2">
    <source>
        <dbReference type="EMBL" id="AUM73928.1"/>
    </source>
</evidence>
<keyword evidence="3" id="KW-1185">Reference proteome</keyword>
<dbReference type="EMBL" id="CP025583">
    <property type="protein sequence ID" value="AUM73928.1"/>
    <property type="molecule type" value="Genomic_DNA"/>
</dbReference>
<organism evidence="2 3">
    <name type="scientific">Paracoccus jeotgali</name>
    <dbReference type="NCBI Taxonomy" id="2065379"/>
    <lineage>
        <taxon>Bacteria</taxon>
        <taxon>Pseudomonadati</taxon>
        <taxon>Pseudomonadota</taxon>
        <taxon>Alphaproteobacteria</taxon>
        <taxon>Rhodobacterales</taxon>
        <taxon>Paracoccaceae</taxon>
        <taxon>Paracoccus</taxon>
    </lineage>
</organism>
<protein>
    <submittedName>
        <fullName evidence="2">Uncharacterized protein</fullName>
    </submittedName>
</protein>
<dbReference type="AlphaFoldDB" id="A0A2K9ME55"/>
<accession>A0A2K9ME55</accession>
<dbReference type="KEGG" id="paru:CYR75_06215"/>
<evidence type="ECO:0000256" key="1">
    <source>
        <dbReference type="SAM" id="MobiDB-lite"/>
    </source>
</evidence>
<sequence length="112" mass="11204">MPISVLALSALLSACGDDTADYPTLMPTDALLAEPAIPGHAGIAAQSPDQVVSDLQAAGAALAISATEVTAAASADDAALRGRADALAERAAQMRAEGDPCDDPTETGCERR</sequence>
<proteinExistence type="predicted"/>